<protein>
    <recommendedName>
        <fullName evidence="1">HD domain-containing protein</fullName>
    </recommendedName>
</protein>
<evidence type="ECO:0000313" key="2">
    <source>
        <dbReference type="EMBL" id="SDL72877.1"/>
    </source>
</evidence>
<organism evidence="2 3">
    <name type="scientific">Glycomyces sambucus</name>
    <dbReference type="NCBI Taxonomy" id="380244"/>
    <lineage>
        <taxon>Bacteria</taxon>
        <taxon>Bacillati</taxon>
        <taxon>Actinomycetota</taxon>
        <taxon>Actinomycetes</taxon>
        <taxon>Glycomycetales</taxon>
        <taxon>Glycomycetaceae</taxon>
        <taxon>Glycomyces</taxon>
    </lineage>
</organism>
<dbReference type="EMBL" id="FNGF01000009">
    <property type="protein sequence ID" value="SDL72877.1"/>
    <property type="molecule type" value="Genomic_DNA"/>
</dbReference>
<dbReference type="Gene3D" id="1.10.3210.50">
    <property type="match status" value="1"/>
</dbReference>
<dbReference type="SUPFAM" id="SSF109604">
    <property type="entry name" value="HD-domain/PDEase-like"/>
    <property type="match status" value="1"/>
</dbReference>
<keyword evidence="3" id="KW-1185">Reference proteome</keyword>
<dbReference type="AlphaFoldDB" id="A0A1G9MG52"/>
<dbReference type="STRING" id="380244.SAMN05216298_4938"/>
<sequence length="228" mass="25133">MDASNLQIADEIEVSTDLVRAALDHAFRELGGDTTGHDLDHVLRVFRMARKLANDEGADLQTVELIAALHDVKDFKFTGDEMSGAREARRWLLDQGADPELAELVAANVAGISFKGAGTRTLPLTLEGKCVQDADRLDALGAIGIARCFTYGGSKGRVIHDPSVPVEHHETTTQYLSHQGTSINHFYEKLLLLKDRLNTGSAVKIAEGRHEFMKAYLERFNAEWESFA</sequence>
<proteinExistence type="predicted"/>
<dbReference type="RefSeq" id="WP_091054118.1">
    <property type="nucleotide sequence ID" value="NZ_FNGF01000009.1"/>
</dbReference>
<dbReference type="CDD" id="cd00077">
    <property type="entry name" value="HDc"/>
    <property type="match status" value="1"/>
</dbReference>
<reference evidence="3" key="1">
    <citation type="submission" date="2016-10" db="EMBL/GenBank/DDBJ databases">
        <authorList>
            <person name="Varghese N."/>
            <person name="Submissions S."/>
        </authorList>
    </citation>
    <scope>NUCLEOTIDE SEQUENCE [LARGE SCALE GENOMIC DNA]</scope>
    <source>
        <strain evidence="3">CGMCC 4.3147</strain>
    </source>
</reference>
<dbReference type="PANTHER" id="PTHR33594:SF1">
    <property type="entry name" value="HD_PDEASE DOMAIN-CONTAINING PROTEIN"/>
    <property type="match status" value="1"/>
</dbReference>
<dbReference type="Pfam" id="PF01966">
    <property type="entry name" value="HD"/>
    <property type="match status" value="1"/>
</dbReference>
<dbReference type="OrthoDB" id="9797344at2"/>
<dbReference type="PANTHER" id="PTHR33594">
    <property type="entry name" value="SUPERFAMILY HYDROLASE, PUTATIVE (AFU_ORTHOLOGUE AFUA_1G03035)-RELATED"/>
    <property type="match status" value="1"/>
</dbReference>
<dbReference type="InterPro" id="IPR006674">
    <property type="entry name" value="HD_domain"/>
</dbReference>
<accession>A0A1G9MG52</accession>
<evidence type="ECO:0000259" key="1">
    <source>
        <dbReference type="PROSITE" id="PS51831"/>
    </source>
</evidence>
<dbReference type="PROSITE" id="PS51831">
    <property type="entry name" value="HD"/>
    <property type="match status" value="1"/>
</dbReference>
<name>A0A1G9MG52_9ACTN</name>
<gene>
    <name evidence="2" type="ORF">SAMN05216298_4938</name>
</gene>
<feature type="domain" description="HD" evidence="1">
    <location>
        <begin position="38"/>
        <end position="140"/>
    </location>
</feature>
<evidence type="ECO:0000313" key="3">
    <source>
        <dbReference type="Proteomes" id="UP000198662"/>
    </source>
</evidence>
<dbReference type="SMART" id="SM00471">
    <property type="entry name" value="HDc"/>
    <property type="match status" value="1"/>
</dbReference>
<dbReference type="Proteomes" id="UP000198662">
    <property type="component" value="Unassembled WGS sequence"/>
</dbReference>
<dbReference type="InterPro" id="IPR003607">
    <property type="entry name" value="HD/PDEase_dom"/>
</dbReference>